<dbReference type="Proteomes" id="UP000192257">
    <property type="component" value="Unassembled WGS sequence"/>
</dbReference>
<organism evidence="3 4">
    <name type="scientific">Trypanosoma theileri</name>
    <dbReference type="NCBI Taxonomy" id="67003"/>
    <lineage>
        <taxon>Eukaryota</taxon>
        <taxon>Discoba</taxon>
        <taxon>Euglenozoa</taxon>
        <taxon>Kinetoplastea</taxon>
        <taxon>Metakinetoplastina</taxon>
        <taxon>Trypanosomatida</taxon>
        <taxon>Trypanosomatidae</taxon>
        <taxon>Trypanosoma</taxon>
    </lineage>
</organism>
<sequence>MTTMFIQLRRVVYLLVLLQCCVCVSYADPSGRVAADGLKRDEEVLDEHQDVLAAENKARAWINTVDEHLAEGRGYSAVWEEVVNSTNASSQLANSTAMAVKELVEELDKKAVVKGGTKYKMVDGDENKIKELVQKIKEAVTNTESRVYEVWGARWHGLPSLGTLEDAVRDFNETREYYLRKLAEANVTYWTPDKIKIAKDSNKTYHELFAITEKYVKLNGLSIVTESEVRGRIKEVQNTMEGVKNKLTEIKTNKVEGDAGKIDGILSAIKEIDTPCKNVLKAVDARPIGTAKPKKGVTIGVRMKAEKKRIKELIPVERKAEADRLAKEEQARKDEAARQERERQEKLKEEQRLARERERMAQEEMERKKKAAAEEAEKRKADEKRAEEEKAKQDQERKEAEEKAQGAREALKKKEKEQLERAAEEAKKKAEATKRNDNSYSPALAHSPLLLLLLCVLGYTLVC</sequence>
<name>A0A1X0NJK3_9TRYP</name>
<feature type="compositionally biased region" description="Basic and acidic residues" evidence="1">
    <location>
        <begin position="320"/>
        <end position="437"/>
    </location>
</feature>
<evidence type="ECO:0000313" key="4">
    <source>
        <dbReference type="Proteomes" id="UP000192257"/>
    </source>
</evidence>
<dbReference type="EMBL" id="NBCO01000046">
    <property type="protein sequence ID" value="ORC84359.1"/>
    <property type="molecule type" value="Genomic_DNA"/>
</dbReference>
<feature type="region of interest" description="Disordered" evidence="1">
    <location>
        <begin position="320"/>
        <end position="442"/>
    </location>
</feature>
<dbReference type="STRING" id="67003.A0A1X0NJK3"/>
<dbReference type="RefSeq" id="XP_028878425.1">
    <property type="nucleotide sequence ID" value="XM_029030357.1"/>
</dbReference>
<evidence type="ECO:0000256" key="2">
    <source>
        <dbReference type="SAM" id="SignalP"/>
    </source>
</evidence>
<evidence type="ECO:0000313" key="3">
    <source>
        <dbReference type="EMBL" id="ORC84359.1"/>
    </source>
</evidence>
<keyword evidence="4" id="KW-1185">Reference proteome</keyword>
<accession>A0A1X0NJK3</accession>
<reference evidence="3 4" key="1">
    <citation type="submission" date="2017-03" db="EMBL/GenBank/DDBJ databases">
        <title>An alternative strategy for trypanosome survival in the mammalian bloodstream revealed through genome and transcriptome analysis of the ubiquitous bovine parasite Trypanosoma (Megatrypanum) theileri.</title>
        <authorList>
            <person name="Kelly S."/>
            <person name="Ivens A."/>
            <person name="Mott A."/>
            <person name="O'Neill E."/>
            <person name="Emms D."/>
            <person name="Macleod O."/>
            <person name="Voorheis P."/>
            <person name="Matthews J."/>
            <person name="Matthews K."/>
            <person name="Carrington M."/>
        </authorList>
    </citation>
    <scope>NUCLEOTIDE SEQUENCE [LARGE SCALE GENOMIC DNA]</scope>
    <source>
        <strain evidence="3">Edinburgh</strain>
    </source>
</reference>
<evidence type="ECO:0008006" key="5">
    <source>
        <dbReference type="Google" id="ProtNLM"/>
    </source>
</evidence>
<feature type="chain" id="PRO_5011964546" description="Transglutaminase" evidence="2">
    <location>
        <begin position="28"/>
        <end position="463"/>
    </location>
</feature>
<dbReference type="VEuPathDB" id="TriTrypDB:TM35_000461780"/>
<comment type="caution">
    <text evidence="3">The sequence shown here is derived from an EMBL/GenBank/DDBJ whole genome shotgun (WGS) entry which is preliminary data.</text>
</comment>
<evidence type="ECO:0000256" key="1">
    <source>
        <dbReference type="SAM" id="MobiDB-lite"/>
    </source>
</evidence>
<feature type="signal peptide" evidence="2">
    <location>
        <begin position="1"/>
        <end position="27"/>
    </location>
</feature>
<protein>
    <recommendedName>
        <fullName evidence="5">Transglutaminase</fullName>
    </recommendedName>
</protein>
<gene>
    <name evidence="3" type="ORF">TM35_000461780</name>
</gene>
<keyword evidence="2" id="KW-0732">Signal</keyword>
<dbReference type="AlphaFoldDB" id="A0A1X0NJK3"/>
<proteinExistence type="predicted"/>
<dbReference type="GeneID" id="39990137"/>